<evidence type="ECO:0000313" key="3">
    <source>
        <dbReference type="Proteomes" id="UP000001120"/>
    </source>
</evidence>
<accession>A0A4Y6ACF0</accession>
<keyword evidence="1" id="KW-1133">Transmembrane helix</keyword>
<keyword evidence="1" id="KW-0812">Transmembrane</keyword>
<dbReference type="KEGG" id="bay:RBAM_38875"/>
<feature type="transmembrane region" description="Helical" evidence="1">
    <location>
        <begin position="40"/>
        <end position="59"/>
    </location>
</feature>
<dbReference type="Proteomes" id="UP000001120">
    <property type="component" value="Chromosome"/>
</dbReference>
<gene>
    <name evidence="2" type="ORF">RBAM_38875</name>
</gene>
<proteinExistence type="predicted"/>
<sequence>MSLHHGELFSLSLYMNSPAKSSHEEGMMNTGFALKMRSFFIQYPGFDMVIFVIIVRGITNRMLVIQERITFTLEQDGIHRQSRWAGSFYIVLLLRGCHAGILRHKCTFLKIVSIFGVSC</sequence>
<reference evidence="2 3" key="1">
    <citation type="journal article" date="2007" name="Nat. Biotechnol.">
        <title>Comparative analysis of the complete genome sequence of the plant growth-promoting bacterium Bacillus amyloliquefaciens FZB42.</title>
        <authorList>
            <person name="Chen X.H."/>
            <person name="Koumoutsi A."/>
            <person name="Scholz R."/>
            <person name="Eisenreich A."/>
            <person name="Schneider K."/>
            <person name="Heinemeyer I."/>
            <person name="Morgenstern B."/>
            <person name="Voss B."/>
            <person name="Hess W.R."/>
            <person name="Reva O."/>
            <person name="Junge H."/>
            <person name="Voigt B."/>
            <person name="Jungblut P.R."/>
            <person name="Vater J."/>
            <person name="Sussmuth R."/>
            <person name="Liesegang H."/>
            <person name="Strittmatter A."/>
            <person name="Gottschalk G."/>
            <person name="Borriss R."/>
        </authorList>
    </citation>
    <scope>NUCLEOTIDE SEQUENCE [LARGE SCALE GENOMIC DNA]</scope>
    <source>
        <strain evidence="3">DSM 23117 / BGSC 10A6 / LMG 26770 / FZB42</strain>
    </source>
</reference>
<evidence type="ECO:0000313" key="2">
    <source>
        <dbReference type="EMBL" id="QDE58098.1"/>
    </source>
</evidence>
<protein>
    <submittedName>
        <fullName evidence="2">Uncharacterized protein</fullName>
    </submittedName>
</protein>
<evidence type="ECO:0000256" key="1">
    <source>
        <dbReference type="SAM" id="Phobius"/>
    </source>
</evidence>
<keyword evidence="1" id="KW-0472">Membrane</keyword>
<dbReference type="AlphaFoldDB" id="A0A4Y6ACF0"/>
<name>A0A4Y6ACF0_BACVZ</name>
<organism evidence="2 3">
    <name type="scientific">Bacillus velezensis (strain DSM 23117 / BGSC 10A6 / LMG 26770 / FZB42)</name>
    <name type="common">Bacillus amyloliquefaciens subsp. plantarum</name>
    <dbReference type="NCBI Taxonomy" id="326423"/>
    <lineage>
        <taxon>Bacteria</taxon>
        <taxon>Bacillati</taxon>
        <taxon>Bacillota</taxon>
        <taxon>Bacilli</taxon>
        <taxon>Bacillales</taxon>
        <taxon>Bacillaceae</taxon>
        <taxon>Bacillus</taxon>
        <taxon>Bacillus amyloliquefaciens group</taxon>
    </lineage>
</organism>
<keyword evidence="3" id="KW-1185">Reference proteome</keyword>
<dbReference type="EMBL" id="CP000560">
    <property type="protein sequence ID" value="QDE58098.1"/>
    <property type="molecule type" value="Genomic_DNA"/>
</dbReference>